<proteinExistence type="predicted"/>
<dbReference type="EMBL" id="CAKKLH010000073">
    <property type="protein sequence ID" value="CAH0102098.1"/>
    <property type="molecule type" value="Genomic_DNA"/>
</dbReference>
<feature type="compositionally biased region" description="Basic and acidic residues" evidence="1">
    <location>
        <begin position="133"/>
        <end position="164"/>
    </location>
</feature>
<dbReference type="Proteomes" id="UP000789390">
    <property type="component" value="Unassembled WGS sequence"/>
</dbReference>
<keyword evidence="3" id="KW-1185">Reference proteome</keyword>
<dbReference type="OrthoDB" id="6368793at2759"/>
<accession>A0A8J2RLS4</accession>
<evidence type="ECO:0000256" key="1">
    <source>
        <dbReference type="SAM" id="MobiDB-lite"/>
    </source>
</evidence>
<dbReference type="AlphaFoldDB" id="A0A8J2RLS4"/>
<name>A0A8J2RLS4_9CRUS</name>
<gene>
    <name evidence="2" type="ORF">DGAL_LOCUS4476</name>
</gene>
<protein>
    <submittedName>
        <fullName evidence="2">Uncharacterized protein</fullName>
    </submittedName>
</protein>
<evidence type="ECO:0000313" key="2">
    <source>
        <dbReference type="EMBL" id="CAH0102098.1"/>
    </source>
</evidence>
<sequence length="312" mass="36664">MNPNGLKRFRRYQNDEQVKEQKWNAKFRRLTKVFYETSNETRNEIMQNRIVFQQTLSDMCDGLKTRVEISEKKVLNIDSHVVKSDKTVEKIASRVEKIASEKAMSDKRIDYLEKQLKSFAHLQKNSSRTKQRKEKDDDCIRKTGPIHKEKERESRLRRSRHSDNDESSQSFYRFRSLSPPDLTRSIIEQLDSNTNANSHPRPQSRGTAEQRGLLPLSNAQLQALNKGSNCVNFIGNLVLESYPEGYFLVKGNSFKTGVPSHHMAAFFEIVSSKYTHIQRRGHPIKQLTMEEMSDVMRNRVSWYRKKNRHWIK</sequence>
<feature type="region of interest" description="Disordered" evidence="1">
    <location>
        <begin position="122"/>
        <end position="174"/>
    </location>
</feature>
<comment type="caution">
    <text evidence="2">The sequence shown here is derived from an EMBL/GenBank/DDBJ whole genome shotgun (WGS) entry which is preliminary data.</text>
</comment>
<evidence type="ECO:0000313" key="3">
    <source>
        <dbReference type="Proteomes" id="UP000789390"/>
    </source>
</evidence>
<organism evidence="2 3">
    <name type="scientific">Daphnia galeata</name>
    <dbReference type="NCBI Taxonomy" id="27404"/>
    <lineage>
        <taxon>Eukaryota</taxon>
        <taxon>Metazoa</taxon>
        <taxon>Ecdysozoa</taxon>
        <taxon>Arthropoda</taxon>
        <taxon>Crustacea</taxon>
        <taxon>Branchiopoda</taxon>
        <taxon>Diplostraca</taxon>
        <taxon>Cladocera</taxon>
        <taxon>Anomopoda</taxon>
        <taxon>Daphniidae</taxon>
        <taxon>Daphnia</taxon>
    </lineage>
</organism>
<reference evidence="2" key="1">
    <citation type="submission" date="2021-11" db="EMBL/GenBank/DDBJ databases">
        <authorList>
            <person name="Schell T."/>
        </authorList>
    </citation>
    <scope>NUCLEOTIDE SEQUENCE</scope>
    <source>
        <strain evidence="2">M5</strain>
    </source>
</reference>